<name>A0ABX7BM49_9CAUL</name>
<dbReference type="RefSeq" id="WP_201101790.1">
    <property type="nucleotide sequence ID" value="NZ_CP067977.1"/>
</dbReference>
<reference evidence="1 2" key="1">
    <citation type="submission" date="2021-01" db="EMBL/GenBank/DDBJ databases">
        <title>Brevundimonas vitis sp. nov., an bacterium isolated from grape (Vitis vinifera).</title>
        <authorList>
            <person name="Jiang L."/>
            <person name="Lee J."/>
        </authorList>
    </citation>
    <scope>NUCLEOTIDE SEQUENCE [LARGE SCALE GENOMIC DNA]</scope>
    <source>
        <strain evidence="1 2">GRTSA-9</strain>
    </source>
</reference>
<keyword evidence="2" id="KW-1185">Reference proteome</keyword>
<dbReference type="Proteomes" id="UP000595448">
    <property type="component" value="Chromosome"/>
</dbReference>
<protein>
    <submittedName>
        <fullName evidence="1">Uncharacterized protein</fullName>
    </submittedName>
</protein>
<evidence type="ECO:0000313" key="2">
    <source>
        <dbReference type="Proteomes" id="UP000595448"/>
    </source>
</evidence>
<organism evidence="1 2">
    <name type="scientific">Brevundimonas vitisensis</name>
    <dbReference type="NCBI Taxonomy" id="2800818"/>
    <lineage>
        <taxon>Bacteria</taxon>
        <taxon>Pseudomonadati</taxon>
        <taxon>Pseudomonadota</taxon>
        <taxon>Alphaproteobacteria</taxon>
        <taxon>Caulobacterales</taxon>
        <taxon>Caulobacteraceae</taxon>
        <taxon>Brevundimonas</taxon>
    </lineage>
</organism>
<accession>A0ABX7BM49</accession>
<gene>
    <name evidence="1" type="ORF">JIP62_08595</name>
</gene>
<proteinExistence type="predicted"/>
<evidence type="ECO:0000313" key="1">
    <source>
        <dbReference type="EMBL" id="QQQ17416.1"/>
    </source>
</evidence>
<sequence length="82" mass="8877">MSDYYFSMALGNRRSLCISPLTNEELASGEGRPGNGLGYFLYERDEADDGLNVLAKIVSEDAAVRLYQAIREASGGRLAEAA</sequence>
<dbReference type="EMBL" id="CP067977">
    <property type="protein sequence ID" value="QQQ17416.1"/>
    <property type="molecule type" value="Genomic_DNA"/>
</dbReference>